<proteinExistence type="predicted"/>
<reference evidence="2 3" key="1">
    <citation type="journal article" date="2019" name="Genome Biol. Evol.">
        <title>Insights into the evolution of the New World diploid cottons (Gossypium, subgenus Houzingenia) based on genome sequencing.</title>
        <authorList>
            <person name="Grover C.E."/>
            <person name="Arick M.A. 2nd"/>
            <person name="Thrash A."/>
            <person name="Conover J.L."/>
            <person name="Sanders W.S."/>
            <person name="Peterson D.G."/>
            <person name="Frelichowski J.E."/>
            <person name="Scheffler J.A."/>
            <person name="Scheffler B.E."/>
            <person name="Wendel J.F."/>
        </authorList>
    </citation>
    <scope>NUCLEOTIDE SEQUENCE [LARGE SCALE GENOMIC DNA]</scope>
    <source>
        <strain evidence="2">6</strain>
        <tissue evidence="2">Leaf</tissue>
    </source>
</reference>
<dbReference type="Proteomes" id="UP000593575">
    <property type="component" value="Unassembled WGS sequence"/>
</dbReference>
<sequence length="41" mass="4553">MMIAVVALAFMSVTCLQGQDHVILRTCLADMEGNLVFFFLC</sequence>
<dbReference type="EMBL" id="JABFAE010000010">
    <property type="protein sequence ID" value="MBA0839786.1"/>
    <property type="molecule type" value="Genomic_DNA"/>
</dbReference>
<evidence type="ECO:0000313" key="2">
    <source>
        <dbReference type="EMBL" id="MBA0839786.1"/>
    </source>
</evidence>
<dbReference type="AlphaFoldDB" id="A0A7J9K088"/>
<protein>
    <submittedName>
        <fullName evidence="2">Uncharacterized protein</fullName>
    </submittedName>
</protein>
<organism evidence="2 3">
    <name type="scientific">Gossypium armourianum</name>
    <dbReference type="NCBI Taxonomy" id="34283"/>
    <lineage>
        <taxon>Eukaryota</taxon>
        <taxon>Viridiplantae</taxon>
        <taxon>Streptophyta</taxon>
        <taxon>Embryophyta</taxon>
        <taxon>Tracheophyta</taxon>
        <taxon>Spermatophyta</taxon>
        <taxon>Magnoliopsida</taxon>
        <taxon>eudicotyledons</taxon>
        <taxon>Gunneridae</taxon>
        <taxon>Pentapetalae</taxon>
        <taxon>rosids</taxon>
        <taxon>malvids</taxon>
        <taxon>Malvales</taxon>
        <taxon>Malvaceae</taxon>
        <taxon>Malvoideae</taxon>
        <taxon>Gossypium</taxon>
    </lineage>
</organism>
<name>A0A7J9K088_9ROSI</name>
<keyword evidence="1" id="KW-0732">Signal</keyword>
<comment type="caution">
    <text evidence="2">The sequence shown here is derived from an EMBL/GenBank/DDBJ whole genome shotgun (WGS) entry which is preliminary data.</text>
</comment>
<evidence type="ECO:0000256" key="1">
    <source>
        <dbReference type="SAM" id="SignalP"/>
    </source>
</evidence>
<keyword evidence="3" id="KW-1185">Reference proteome</keyword>
<feature type="chain" id="PRO_5029561253" evidence="1">
    <location>
        <begin position="19"/>
        <end position="41"/>
    </location>
</feature>
<evidence type="ECO:0000313" key="3">
    <source>
        <dbReference type="Proteomes" id="UP000593575"/>
    </source>
</evidence>
<feature type="signal peptide" evidence="1">
    <location>
        <begin position="1"/>
        <end position="18"/>
    </location>
</feature>
<gene>
    <name evidence="2" type="ORF">Goarm_005482</name>
</gene>
<accession>A0A7J9K088</accession>